<feature type="compositionally biased region" description="Basic and acidic residues" evidence="1">
    <location>
        <begin position="7"/>
        <end position="19"/>
    </location>
</feature>
<gene>
    <name evidence="2" type="primary">63</name>
    <name evidence="2" type="ORF">HCTV2_63</name>
</gene>
<sequence length="270" mass="28869">MASDQDAVDRVVEELEQRGAEQPTVEGDISLAAFAGGKDQRDPSATVEYLGDPETVRHACRSLDGVEVLDVSTQPWPGGETEVQAEIVVRDAGSGGSNPGGNVDTSGSTTVPPPDTDEQDPHVPPGGTFPLTDDAGFTDQHEVEVWPVRWWEPRPDVQAVLVLRYVPAPAAQGLQWWAGYVQAGVGLEFDRLLDRLREKRIHAAGTEVAVDWHGGGWVGWSEASLPGEVAGVPVFSTVPHDWNGMGNQEAGEITTALAQAVLEARREVLG</sequence>
<name>R4TM83_9CAUD</name>
<feature type="region of interest" description="Disordered" evidence="1">
    <location>
        <begin position="1"/>
        <end position="27"/>
    </location>
</feature>
<accession>R4TM83</accession>
<dbReference type="RefSeq" id="YP_008058425.1">
    <property type="nucleotide sequence ID" value="NC_021319.1"/>
</dbReference>
<evidence type="ECO:0000313" key="2">
    <source>
        <dbReference type="EMBL" id="AGM11832.1"/>
    </source>
</evidence>
<dbReference type="KEGG" id="vg:16193653"/>
<dbReference type="Proteomes" id="UP000204143">
    <property type="component" value="Segment"/>
</dbReference>
<dbReference type="GeneID" id="16193653"/>
<feature type="region of interest" description="Disordered" evidence="1">
    <location>
        <begin position="91"/>
        <end position="135"/>
    </location>
</feature>
<dbReference type="EMBL" id="KC292028">
    <property type="protein sequence ID" value="AGM11832.1"/>
    <property type="molecule type" value="Genomic_DNA"/>
</dbReference>
<evidence type="ECO:0000256" key="1">
    <source>
        <dbReference type="SAM" id="MobiDB-lite"/>
    </source>
</evidence>
<proteinExistence type="predicted"/>
<evidence type="ECO:0000313" key="3">
    <source>
        <dbReference type="Proteomes" id="UP000204143"/>
    </source>
</evidence>
<protein>
    <submittedName>
        <fullName evidence="2">Uncharacterized protein</fullName>
    </submittedName>
</protein>
<organism evidence="2 3">
    <name type="scientific">Haloarcula californiae tailed virus 2</name>
    <dbReference type="NCBI Taxonomy" id="1273747"/>
    <lineage>
        <taxon>Viruses</taxon>
        <taxon>Duplodnaviria</taxon>
        <taxon>Heunggongvirae</taxon>
        <taxon>Uroviricota</taxon>
        <taxon>Caudoviricetes</taxon>
        <taxon>Saparoviridae</taxon>
        <taxon>Samsavirus</taxon>
        <taxon>Samsavirus crystalli</taxon>
        <taxon>Samsavirus HCTV2</taxon>
    </lineage>
</organism>
<reference evidence="2 3" key="1">
    <citation type="submission" date="2012-12" db="EMBL/GenBank/DDBJ databases">
        <authorList>
            <person name="Sencilo A."/>
            <person name="Jacobs-Sera D."/>
            <person name="Russell D.A."/>
            <person name="Ko C."/>
            <person name="Bowman C.A."/>
            <person name="Atanasova N."/>
            <person name="Osterlund E."/>
            <person name="Oksanen H.M."/>
            <person name="Bamford D.H."/>
            <person name="Hatfull G.F."/>
            <person name="Roine E."/>
            <person name="Hendrix R.W."/>
        </authorList>
    </citation>
    <scope>NUCLEOTIDE SEQUENCE [LARGE SCALE GENOMIC DNA]</scope>
</reference>
<keyword evidence="3" id="KW-1185">Reference proteome</keyword>